<comment type="caution">
    <text evidence="1">The sequence shown here is derived from an EMBL/GenBank/DDBJ whole genome shotgun (WGS) entry which is preliminary data.</text>
</comment>
<proteinExistence type="predicted"/>
<sequence length="143" mass="16906">MDSELIFDVFNNIDAQEWWRDLEDSLGFILLSNTIETAVIMAETKEPLEITLCCQTLIAIELWLALRGYASNDLPDSMKQWLARNQHLSLPIEIELNVEKAMRTIQYDSEWQQEWKHSINYTQWLAQLDEMNQRINRCLQDSN</sequence>
<keyword evidence="2" id="KW-1185">Reference proteome</keyword>
<dbReference type="Proteomes" id="UP000194798">
    <property type="component" value="Unassembled WGS sequence"/>
</dbReference>
<name>A0A251XBY0_9GAMM</name>
<evidence type="ECO:0000313" key="1">
    <source>
        <dbReference type="EMBL" id="OUD16236.1"/>
    </source>
</evidence>
<accession>A0A251XBY0</accession>
<evidence type="ECO:0008006" key="3">
    <source>
        <dbReference type="Google" id="ProtNLM"/>
    </source>
</evidence>
<organism evidence="1 2">
    <name type="scientific">Thioflexithrix psekupsensis</name>
    <dbReference type="NCBI Taxonomy" id="1570016"/>
    <lineage>
        <taxon>Bacteria</taxon>
        <taxon>Pseudomonadati</taxon>
        <taxon>Pseudomonadota</taxon>
        <taxon>Gammaproteobacteria</taxon>
        <taxon>Thiotrichales</taxon>
        <taxon>Thioflexithrix</taxon>
    </lineage>
</organism>
<dbReference type="AlphaFoldDB" id="A0A251XBY0"/>
<evidence type="ECO:0000313" key="2">
    <source>
        <dbReference type="Proteomes" id="UP000194798"/>
    </source>
</evidence>
<protein>
    <recommendedName>
        <fullName evidence="3">DUF4259 domain-containing protein</fullName>
    </recommendedName>
</protein>
<gene>
    <name evidence="1" type="ORF">TPSD3_00495</name>
</gene>
<dbReference type="Pfam" id="PF14078">
    <property type="entry name" value="DUF4259"/>
    <property type="match status" value="1"/>
</dbReference>
<reference evidence="1 2" key="1">
    <citation type="submission" date="2016-12" db="EMBL/GenBank/DDBJ databases">
        <title>Thioflexothrix psekupsii D3 genome sequencing and assembly.</title>
        <authorList>
            <person name="Fomenkov A."/>
            <person name="Vincze T."/>
            <person name="Grabovich M."/>
            <person name="Anton B.P."/>
            <person name="Dubinina G."/>
            <person name="Orlova M."/>
            <person name="Belousova E."/>
            <person name="Roberts R.J."/>
        </authorList>
    </citation>
    <scope>NUCLEOTIDE SEQUENCE [LARGE SCALE GENOMIC DNA]</scope>
    <source>
        <strain evidence="1">D3</strain>
    </source>
</reference>
<dbReference type="RefSeq" id="WP_086486638.1">
    <property type="nucleotide sequence ID" value="NZ_MSLT01000001.1"/>
</dbReference>
<dbReference type="EMBL" id="MSLT01000001">
    <property type="protein sequence ID" value="OUD16236.1"/>
    <property type="molecule type" value="Genomic_DNA"/>
</dbReference>
<dbReference type="InterPro" id="IPR025355">
    <property type="entry name" value="DUF4259"/>
</dbReference>